<keyword evidence="1" id="KW-1133">Transmembrane helix</keyword>
<reference evidence="2" key="1">
    <citation type="journal article" date="2014" name="Front. Microbiol.">
        <title>High frequency of phylogenetically diverse reductive dehalogenase-homologous genes in deep subseafloor sedimentary metagenomes.</title>
        <authorList>
            <person name="Kawai M."/>
            <person name="Futagami T."/>
            <person name="Toyoda A."/>
            <person name="Takaki Y."/>
            <person name="Nishi S."/>
            <person name="Hori S."/>
            <person name="Arai W."/>
            <person name="Tsubouchi T."/>
            <person name="Morono Y."/>
            <person name="Uchiyama I."/>
            <person name="Ito T."/>
            <person name="Fujiyama A."/>
            <person name="Inagaki F."/>
            <person name="Takami H."/>
        </authorList>
    </citation>
    <scope>NUCLEOTIDE SEQUENCE</scope>
    <source>
        <strain evidence="2">Expedition CK06-06</strain>
    </source>
</reference>
<feature type="non-terminal residue" evidence="2">
    <location>
        <position position="1"/>
    </location>
</feature>
<keyword evidence="1" id="KW-0472">Membrane</keyword>
<feature type="transmembrane region" description="Helical" evidence="1">
    <location>
        <begin position="42"/>
        <end position="61"/>
    </location>
</feature>
<evidence type="ECO:0000313" key="2">
    <source>
        <dbReference type="EMBL" id="GAG77231.1"/>
    </source>
</evidence>
<accession>X1BYJ7</accession>
<comment type="caution">
    <text evidence="2">The sequence shown here is derived from an EMBL/GenBank/DDBJ whole genome shotgun (WGS) entry which is preliminary data.</text>
</comment>
<evidence type="ECO:0000256" key="1">
    <source>
        <dbReference type="SAM" id="Phobius"/>
    </source>
</evidence>
<proteinExistence type="predicted"/>
<dbReference type="EMBL" id="BART01012127">
    <property type="protein sequence ID" value="GAG77231.1"/>
    <property type="molecule type" value="Genomic_DNA"/>
</dbReference>
<name>X1BYJ7_9ZZZZ</name>
<dbReference type="AlphaFoldDB" id="X1BYJ7"/>
<protein>
    <submittedName>
        <fullName evidence="2">Uncharacterized protein</fullName>
    </submittedName>
</protein>
<sequence>LLSRIYTAPPTWVFTQIGPLIGPVLYLTHIYSKIPSSPLLTIYSYALLAGSISYLALYPIMYHKLHKHIEPKPPKSERFLQYAKLGALTIPYWLVQALPEMSAMKKHLLGQKTTVWEKTERTDERASHSILLDRPARHQMRPV</sequence>
<feature type="transmembrane region" description="Helical" evidence="1">
    <location>
        <begin position="12"/>
        <end position="30"/>
    </location>
</feature>
<gene>
    <name evidence="2" type="ORF">S01H4_25475</name>
</gene>
<keyword evidence="1" id="KW-0812">Transmembrane</keyword>
<organism evidence="2">
    <name type="scientific">marine sediment metagenome</name>
    <dbReference type="NCBI Taxonomy" id="412755"/>
    <lineage>
        <taxon>unclassified sequences</taxon>
        <taxon>metagenomes</taxon>
        <taxon>ecological metagenomes</taxon>
    </lineage>
</organism>